<evidence type="ECO:0000256" key="1">
    <source>
        <dbReference type="ARBA" id="ARBA00000870"/>
    </source>
</evidence>
<dbReference type="GO" id="GO:0008270">
    <property type="term" value="F:zinc ion binding"/>
    <property type="evidence" value="ECO:0007669"/>
    <property type="project" value="InterPro"/>
</dbReference>
<protein>
    <recommendedName>
        <fullName evidence="9">Peptidase T</fullName>
        <ecNumber evidence="9">3.4.11.4</ecNumber>
    </recommendedName>
</protein>
<evidence type="ECO:0000256" key="10">
    <source>
        <dbReference type="PIRSR" id="PIRSR037215-1"/>
    </source>
</evidence>
<dbReference type="Pfam" id="PF07687">
    <property type="entry name" value="M20_dimer"/>
    <property type="match status" value="1"/>
</dbReference>
<keyword evidence="5 11" id="KW-0479">Metal-binding</keyword>
<dbReference type="PANTHER" id="PTHR42994:SF1">
    <property type="entry name" value="PEPTIDASE T"/>
    <property type="match status" value="1"/>
</dbReference>
<evidence type="ECO:0000256" key="7">
    <source>
        <dbReference type="ARBA" id="ARBA00022833"/>
    </source>
</evidence>
<feature type="active site" evidence="10">
    <location>
        <position position="79"/>
    </location>
</feature>
<feature type="binding site" evidence="11">
    <location>
        <position position="77"/>
    </location>
    <ligand>
        <name>Zn(2+)</name>
        <dbReference type="ChEBI" id="CHEBI:29105"/>
        <label>1</label>
    </ligand>
</feature>
<evidence type="ECO:0000313" key="14">
    <source>
        <dbReference type="Proteomes" id="UP000824073"/>
    </source>
</evidence>
<keyword evidence="3 13" id="KW-0031">Aminopeptidase</keyword>
<evidence type="ECO:0000256" key="5">
    <source>
        <dbReference type="ARBA" id="ARBA00022723"/>
    </source>
</evidence>
<dbReference type="Pfam" id="PF01546">
    <property type="entry name" value="Peptidase_M20"/>
    <property type="match status" value="1"/>
</dbReference>
<comment type="cofactor">
    <cofactor evidence="11">
        <name>Zn(2+)</name>
        <dbReference type="ChEBI" id="CHEBI:29105"/>
    </cofactor>
    <text evidence="11">Binds 2 Zn(2+) ions per subunit.</text>
</comment>
<keyword evidence="4" id="KW-0645">Protease</keyword>
<dbReference type="CDD" id="cd03892">
    <property type="entry name" value="M20_peptT"/>
    <property type="match status" value="1"/>
</dbReference>
<dbReference type="InterPro" id="IPR011650">
    <property type="entry name" value="Peptidase_M20_dimer"/>
</dbReference>
<feature type="binding site" evidence="11">
    <location>
        <position position="139"/>
    </location>
    <ligand>
        <name>Zn(2+)</name>
        <dbReference type="ChEBI" id="CHEBI:29105"/>
        <label>1</label>
    </ligand>
</feature>
<comment type="caution">
    <text evidence="13">The sequence shown here is derived from an EMBL/GenBank/DDBJ whole genome shotgun (WGS) entry which is preliminary data.</text>
</comment>
<dbReference type="InterPro" id="IPR036264">
    <property type="entry name" value="Bact_exopeptidase_dim_dom"/>
</dbReference>
<feature type="domain" description="Peptidase M20 dimerisation" evidence="12">
    <location>
        <begin position="205"/>
        <end position="307"/>
    </location>
</feature>
<reference evidence="13" key="1">
    <citation type="submission" date="2020-10" db="EMBL/GenBank/DDBJ databases">
        <authorList>
            <person name="Gilroy R."/>
        </authorList>
    </citation>
    <scope>NUCLEOTIDE SEQUENCE</scope>
    <source>
        <strain evidence="13">CHK191-8634</strain>
    </source>
</reference>
<accession>A0A9D1LMH9</accession>
<reference evidence="13" key="2">
    <citation type="journal article" date="2021" name="PeerJ">
        <title>Extensive microbial diversity within the chicken gut microbiome revealed by metagenomics and culture.</title>
        <authorList>
            <person name="Gilroy R."/>
            <person name="Ravi A."/>
            <person name="Getino M."/>
            <person name="Pursley I."/>
            <person name="Horton D.L."/>
            <person name="Alikhan N.F."/>
            <person name="Baker D."/>
            <person name="Gharbi K."/>
            <person name="Hall N."/>
            <person name="Watson M."/>
            <person name="Adriaenssens E.M."/>
            <person name="Foster-Nyarko E."/>
            <person name="Jarju S."/>
            <person name="Secka A."/>
            <person name="Antonio M."/>
            <person name="Oren A."/>
            <person name="Chaudhuri R.R."/>
            <person name="La Ragione R."/>
            <person name="Hildebrand F."/>
            <person name="Pallen M.J."/>
        </authorList>
    </citation>
    <scope>NUCLEOTIDE SEQUENCE</scope>
    <source>
        <strain evidence="13">CHK191-8634</strain>
    </source>
</reference>
<evidence type="ECO:0000256" key="6">
    <source>
        <dbReference type="ARBA" id="ARBA00022801"/>
    </source>
</evidence>
<dbReference type="EC" id="3.4.11.4" evidence="9"/>
<gene>
    <name evidence="13" type="primary">pepT</name>
    <name evidence="13" type="ORF">IAB67_09895</name>
</gene>
<evidence type="ECO:0000256" key="8">
    <source>
        <dbReference type="ARBA" id="ARBA00023049"/>
    </source>
</evidence>
<feature type="binding site" evidence="11">
    <location>
        <position position="378"/>
    </location>
    <ligand>
        <name>Zn(2+)</name>
        <dbReference type="ChEBI" id="CHEBI:29105"/>
        <label>2</label>
    </ligand>
</feature>
<keyword evidence="7 11" id="KW-0862">Zinc</keyword>
<feature type="binding site" evidence="11">
    <location>
        <position position="196"/>
    </location>
    <ligand>
        <name>Zn(2+)</name>
        <dbReference type="ChEBI" id="CHEBI:29105"/>
        <label>1</label>
    </ligand>
</feature>
<sequence length="405" mass="44464">MRAYERLLKYVTYPTASDETSKSCPSTPEQLELGRALVQEMKELGIADAAMDENGYVYGTVPGNVDKKVPVVGFIAHMDVVRDVPFDNIRARVHHYDGGDIVLNEEQGIVMSPDEFPELKNYAGGDLIVTDGTTLLGADDKAGIAEIMTMAERLLRDPSIRHGDIKLGFTPDEEIGRGADLFDIPRFGADFAYTVDGAAFGAVEYENFNAASCKVSIRGKNIHPGSSKNKMKNALLIAAEFSALLPPAETPAHTEMREGFYHLTSVEGVVEQAEMRYILRDHDSAVLEERKKTMQRAADFLNARYGEGTVTLTLTDGYRNMAEAMRDHMHIIETARSAVRELGSEPQSNPIRGGTDGARLTYMGLICPNLGTGSHNHHGKLEYASVQAMDKCTDLLVKIAEAYAR</sequence>
<dbReference type="EMBL" id="DVMR01000075">
    <property type="protein sequence ID" value="HIU44597.1"/>
    <property type="molecule type" value="Genomic_DNA"/>
</dbReference>
<evidence type="ECO:0000313" key="13">
    <source>
        <dbReference type="EMBL" id="HIU44597.1"/>
    </source>
</evidence>
<name>A0A9D1LMH9_9CLOT</name>
<evidence type="ECO:0000259" key="12">
    <source>
        <dbReference type="Pfam" id="PF07687"/>
    </source>
</evidence>
<keyword evidence="8" id="KW-0482">Metalloprotease</keyword>
<organism evidence="13 14">
    <name type="scientific">Candidatus Ventrousia excrementavium</name>
    <dbReference type="NCBI Taxonomy" id="2840961"/>
    <lineage>
        <taxon>Bacteria</taxon>
        <taxon>Bacillati</taxon>
        <taxon>Bacillota</taxon>
        <taxon>Clostridia</taxon>
        <taxon>Eubacteriales</taxon>
        <taxon>Clostridiaceae</taxon>
        <taxon>Clostridiaceae incertae sedis</taxon>
        <taxon>Candidatus Ventrousia</taxon>
    </lineage>
</organism>
<comment type="catalytic activity">
    <reaction evidence="1">
        <text>Release of the N-terminal residue from a tripeptide.</text>
        <dbReference type="EC" id="3.4.11.4"/>
    </reaction>
</comment>
<feature type="binding site" evidence="11">
    <location>
        <position position="139"/>
    </location>
    <ligand>
        <name>Zn(2+)</name>
        <dbReference type="ChEBI" id="CHEBI:29105"/>
        <label>2</label>
    </ligand>
</feature>
<dbReference type="AlphaFoldDB" id="A0A9D1LMH9"/>
<dbReference type="Gene3D" id="3.30.70.360">
    <property type="match status" value="1"/>
</dbReference>
<dbReference type="GO" id="GO:0045148">
    <property type="term" value="F:tripeptide aminopeptidase activity"/>
    <property type="evidence" value="ECO:0007669"/>
    <property type="project" value="UniProtKB-UniRule"/>
</dbReference>
<evidence type="ECO:0000256" key="4">
    <source>
        <dbReference type="ARBA" id="ARBA00022670"/>
    </source>
</evidence>
<dbReference type="NCBIfam" id="NF009920">
    <property type="entry name" value="PRK13381.1"/>
    <property type="match status" value="1"/>
</dbReference>
<dbReference type="NCBIfam" id="TIGR01882">
    <property type="entry name" value="peptidase-T"/>
    <property type="match status" value="1"/>
</dbReference>
<dbReference type="NCBIfam" id="NF003976">
    <property type="entry name" value="PRK05469.1"/>
    <property type="match status" value="1"/>
</dbReference>
<dbReference type="SUPFAM" id="SSF55031">
    <property type="entry name" value="Bacterial exopeptidase dimerisation domain"/>
    <property type="match status" value="1"/>
</dbReference>
<dbReference type="GO" id="GO:0006518">
    <property type="term" value="P:peptide metabolic process"/>
    <property type="evidence" value="ECO:0007669"/>
    <property type="project" value="InterPro"/>
</dbReference>
<evidence type="ECO:0000256" key="2">
    <source>
        <dbReference type="ARBA" id="ARBA00009692"/>
    </source>
</evidence>
<evidence type="ECO:0000256" key="11">
    <source>
        <dbReference type="PIRSR" id="PIRSR037215-2"/>
    </source>
</evidence>
<dbReference type="PIRSF" id="PIRSF037215">
    <property type="entry name" value="Peptidase_M20B"/>
    <property type="match status" value="1"/>
</dbReference>
<keyword evidence="6 13" id="KW-0378">Hydrolase</keyword>
<feature type="active site" description="Proton acceptor" evidence="10">
    <location>
        <position position="173"/>
    </location>
</feature>
<dbReference type="SUPFAM" id="SSF53187">
    <property type="entry name" value="Zn-dependent exopeptidases"/>
    <property type="match status" value="1"/>
</dbReference>
<proteinExistence type="inferred from homology"/>
<evidence type="ECO:0000256" key="3">
    <source>
        <dbReference type="ARBA" id="ARBA00022438"/>
    </source>
</evidence>
<dbReference type="PROSITE" id="PS00759">
    <property type="entry name" value="ARGE_DAPE_CPG2_2"/>
    <property type="match status" value="1"/>
</dbReference>
<evidence type="ECO:0000256" key="9">
    <source>
        <dbReference type="NCBIfam" id="TIGR01882"/>
    </source>
</evidence>
<dbReference type="InterPro" id="IPR002933">
    <property type="entry name" value="Peptidase_M20"/>
</dbReference>
<dbReference type="InterPro" id="IPR001261">
    <property type="entry name" value="ArgE/DapE_CS"/>
</dbReference>
<dbReference type="GO" id="GO:0006508">
    <property type="term" value="P:proteolysis"/>
    <property type="evidence" value="ECO:0007669"/>
    <property type="project" value="UniProtKB-UniRule"/>
</dbReference>
<feature type="binding site" evidence="11">
    <location>
        <position position="174"/>
    </location>
    <ligand>
        <name>Zn(2+)</name>
        <dbReference type="ChEBI" id="CHEBI:29105"/>
        <label>2</label>
    </ligand>
</feature>
<dbReference type="GO" id="GO:0008237">
    <property type="term" value="F:metallopeptidase activity"/>
    <property type="evidence" value="ECO:0007669"/>
    <property type="project" value="UniProtKB-KW"/>
</dbReference>
<dbReference type="Proteomes" id="UP000824073">
    <property type="component" value="Unassembled WGS sequence"/>
</dbReference>
<dbReference type="PROSITE" id="PS00758">
    <property type="entry name" value="ARGE_DAPE_CPG2_1"/>
    <property type="match status" value="1"/>
</dbReference>
<dbReference type="PANTHER" id="PTHR42994">
    <property type="entry name" value="PEPTIDASE T"/>
    <property type="match status" value="1"/>
</dbReference>
<dbReference type="Gene3D" id="3.40.630.10">
    <property type="entry name" value="Zn peptidases"/>
    <property type="match status" value="1"/>
</dbReference>
<dbReference type="InterPro" id="IPR010161">
    <property type="entry name" value="Peptidase_M20B"/>
</dbReference>
<comment type="similarity">
    <text evidence="2">Belongs to the peptidase M20B family.</text>
</comment>